<dbReference type="InterPro" id="IPR011042">
    <property type="entry name" value="6-blade_b-propeller_TolB-like"/>
</dbReference>
<dbReference type="GO" id="GO:0031901">
    <property type="term" value="C:early endosome membrane"/>
    <property type="evidence" value="ECO:0007669"/>
    <property type="project" value="UniProtKB-SubCell"/>
</dbReference>
<keyword evidence="13" id="KW-0677">Repeat</keyword>
<dbReference type="InterPro" id="IPR031778">
    <property type="entry name" value="Sortilin_N"/>
</dbReference>
<dbReference type="Gene3D" id="2.10.70.80">
    <property type="match status" value="1"/>
</dbReference>
<dbReference type="PRINTS" id="PR00261">
    <property type="entry name" value="LDLRECEPTOR"/>
</dbReference>
<feature type="domain" description="Fibronectin type-III" evidence="25">
    <location>
        <begin position="1068"/>
        <end position="1167"/>
    </location>
</feature>
<keyword evidence="10" id="KW-0245">EGF-like domain</keyword>
<dbReference type="Proteomes" id="UP001519460">
    <property type="component" value="Unassembled WGS sequence"/>
</dbReference>
<protein>
    <recommendedName>
        <fullName evidence="8">Sortilin-related receptor</fullName>
    </recommendedName>
    <alternativeName>
        <fullName evidence="21">Low-density lipoprotein receptor relative with 11 ligand-binding repeats</fullName>
    </alternativeName>
    <alternativeName>
        <fullName evidence="22">Sorting protein-related receptor containing LDLR class A repeats</fullName>
    </alternativeName>
</protein>
<dbReference type="InterPro" id="IPR031777">
    <property type="entry name" value="Sortilin_C"/>
</dbReference>
<dbReference type="InterPro" id="IPR036055">
    <property type="entry name" value="LDL_receptor-like_sf"/>
</dbReference>
<feature type="disulfide bond" evidence="23">
    <location>
        <begin position="591"/>
        <end position="609"/>
    </location>
</feature>
<feature type="disulfide bond" evidence="23">
    <location>
        <begin position="631"/>
        <end position="649"/>
    </location>
</feature>
<dbReference type="CDD" id="cd00112">
    <property type="entry name" value="LDLa"/>
    <property type="match status" value="7"/>
</dbReference>
<evidence type="ECO:0000256" key="11">
    <source>
        <dbReference type="ARBA" id="ARBA00022583"/>
    </source>
</evidence>
<dbReference type="GO" id="GO:0032585">
    <property type="term" value="C:multivesicular body membrane"/>
    <property type="evidence" value="ECO:0007669"/>
    <property type="project" value="UniProtKB-SubCell"/>
</dbReference>
<dbReference type="Gene3D" id="3.30.60.270">
    <property type="match status" value="1"/>
</dbReference>
<dbReference type="SUPFAM" id="SSF57424">
    <property type="entry name" value="LDL receptor-like module"/>
    <property type="match status" value="6"/>
</dbReference>
<feature type="disulfide bond" evidence="23">
    <location>
        <begin position="603"/>
        <end position="618"/>
    </location>
</feature>
<keyword evidence="19" id="KW-0325">Glycoprotein</keyword>
<comment type="caution">
    <text evidence="23">Lacks conserved residue(s) required for the propagation of feature annotation.</text>
</comment>
<dbReference type="GO" id="GO:0030658">
    <property type="term" value="C:transport vesicle membrane"/>
    <property type="evidence" value="ECO:0007669"/>
    <property type="project" value="UniProtKB-SubCell"/>
</dbReference>
<dbReference type="PANTHER" id="PTHR12106:SF27">
    <property type="entry name" value="SORTILIN-RELATED RECEPTOR"/>
    <property type="match status" value="1"/>
</dbReference>
<dbReference type="Gene3D" id="4.10.400.10">
    <property type="entry name" value="Low-density Lipoprotein Receptor"/>
    <property type="match status" value="6"/>
</dbReference>
<evidence type="ECO:0000256" key="13">
    <source>
        <dbReference type="ARBA" id="ARBA00022737"/>
    </source>
</evidence>
<feature type="disulfide bond" evidence="23">
    <location>
        <begin position="861"/>
        <end position="876"/>
    </location>
</feature>
<feature type="non-terminal residue" evidence="26">
    <location>
        <position position="1255"/>
    </location>
</feature>
<dbReference type="FunFam" id="3.30.60.270:FF:000002">
    <property type="entry name" value="Sortilin-related receptor isoform A"/>
    <property type="match status" value="1"/>
</dbReference>
<dbReference type="EMBL" id="JACVVK020000793">
    <property type="protein sequence ID" value="KAK7445503.1"/>
    <property type="molecule type" value="Genomic_DNA"/>
</dbReference>
<organism evidence="26 27">
    <name type="scientific">Batillaria attramentaria</name>
    <dbReference type="NCBI Taxonomy" id="370345"/>
    <lineage>
        <taxon>Eukaryota</taxon>
        <taxon>Metazoa</taxon>
        <taxon>Spiralia</taxon>
        <taxon>Lophotrochozoa</taxon>
        <taxon>Mollusca</taxon>
        <taxon>Gastropoda</taxon>
        <taxon>Caenogastropoda</taxon>
        <taxon>Sorbeoconcha</taxon>
        <taxon>Cerithioidea</taxon>
        <taxon>Batillariidae</taxon>
        <taxon>Batillaria</taxon>
    </lineage>
</organism>
<dbReference type="InterPro" id="IPR003961">
    <property type="entry name" value="FN3_dom"/>
</dbReference>
<dbReference type="SMART" id="SM00060">
    <property type="entry name" value="FN3"/>
    <property type="match status" value="3"/>
</dbReference>
<keyword evidence="16" id="KW-0472">Membrane</keyword>
<dbReference type="Gene3D" id="2.40.128.620">
    <property type="match status" value="1"/>
</dbReference>
<evidence type="ECO:0000259" key="25">
    <source>
        <dbReference type="PROSITE" id="PS50853"/>
    </source>
</evidence>
<dbReference type="FunFam" id="4.10.400.10:FF:000045">
    <property type="entry name" value="Low-density lipoprotein receptor-related protein 2"/>
    <property type="match status" value="1"/>
</dbReference>
<evidence type="ECO:0000256" key="1">
    <source>
        <dbReference type="ARBA" id="ARBA00004115"/>
    </source>
</evidence>
<evidence type="ECO:0000256" key="2">
    <source>
        <dbReference type="ARBA" id="ARBA00004158"/>
    </source>
</evidence>
<dbReference type="Pfam" id="PF15901">
    <property type="entry name" value="Sortilin_C"/>
    <property type="match status" value="1"/>
</dbReference>
<dbReference type="InterPro" id="IPR000033">
    <property type="entry name" value="LDLR_classB_rpt"/>
</dbReference>
<proteinExistence type="inferred from homology"/>
<sequence length="1255" mass="139287">MSRVSAPGLILASGTVGANFRTHLDMFVSADAGVSWNQVLEGNYIYTMADHGQSWTNYKFITNETIRIYGVLTEPGEKTTVFSIFGSKLQRHSWLLIQLNMSAVLGTPCTDDDYKAWSLPDTNPIKGCLLGRKRVISRRIAHATCYNGRDFVRVIRTENCSCTREDFECDFGWRLSNLTNRCVVDPRVPEGERNSVPHPCRPGSYYQFSRGYRRVAGDTCSGGREHQYASLQYSCPIQERPEFLLVASRKYIQSLALGDLTNSAETVVRLSNGMTHITAVAFDYAGNRIFWSTGSPAAIFSRNMTGSSVSVKLAEGRMQEVTSLAYDWTADTLYWTDAGERTIEMMRADGAYRRRLIFNNTQVIRPARLVVDPHHGWMYWLEQSRLRGTFHVMKSHMDGEVTSVTALYSSMILLTGLTLDRAAERLYWTVGNSQIVSMMTDGTDAVHMNMSAVARDPGAIVIYKGDIYWYNEFGSSLMMSPASYPGIGIYQVTFNTSVLDMEVVDHVSQSTRSACSPHHPNCSQLCAPRPHATNPGSHNRTCLCGDLVEHIKQSSGDERCLCDAAERLNGSRGCVVLNRTYPNCTQHQFQCANGRCIPNTWECDFDNDCHDMSDENNCFGNLTCSLWQFQCDSGDCVTLSSKCNGIFDCSDGSDEGNCTHNCSSWQFACANGTQCIYSIWQCDGDPDCHDGSDEVNCPSTTPATYTTSSPSGACLPGTSPCGYLSNFCVNDRLFCDGVNDCGNNFDERDCTFTSSVTRASVSRKINAVMETTSARITATSDSWCRPGEFYCYMYNETQGMGDWYWDWDASPRCIRGSWRCDGDEDCSRGEDELNCHGLTTCATTEFLCVDSGGCIPLSHRCDQTRDCDDGSDELFCGATAAPVRCDQFHDDESMCCSQASCMFLDCPHANVKGCFANSTTRIGSDCTRAHNSKCNGQTTPPPINPHFDSEHFTCQNGRQSFLWMYVCNINDDCDDGSDEYGCNSGTSHDTLHTHMMFSCRFSSTGQDVTNRTVKTTTSGTVNRTTLVNLTGLTPLTEYVVSVYPVVGSTTYYPSKPLAIHTDVGVPTPPRNLKIKSSTVEGEVALQWSPPAHLYGHQETYRVTVQPLKTVKKNAQPDGPPIIRETPRKNLYLDELDDKKKYRLTVVVNNGRYTSAPSASLTLDMARYEAPKEVKVTNINSTAVKVTWRKVDIADHYIVKALLAYQEGRVLVKNTFNTVATFTKLCPGQVVEFTVRAHYKTGGDSAESDSVSHNLT</sequence>
<keyword evidence="17 23" id="KW-1015">Disulfide bond</keyword>
<evidence type="ECO:0000256" key="5">
    <source>
        <dbReference type="ARBA" id="ARBA00004480"/>
    </source>
</evidence>
<dbReference type="CDD" id="cd00063">
    <property type="entry name" value="FN3"/>
    <property type="match status" value="2"/>
</dbReference>
<evidence type="ECO:0000256" key="23">
    <source>
        <dbReference type="PROSITE-ProRule" id="PRU00124"/>
    </source>
</evidence>
<evidence type="ECO:0000256" key="15">
    <source>
        <dbReference type="ARBA" id="ARBA00023034"/>
    </source>
</evidence>
<name>A0ABD0J0H6_9CAEN</name>
<evidence type="ECO:0000256" key="14">
    <source>
        <dbReference type="ARBA" id="ARBA00022989"/>
    </source>
</evidence>
<feature type="disulfide bond" evidence="23">
    <location>
        <begin position="820"/>
        <end position="835"/>
    </location>
</feature>
<dbReference type="GO" id="GO:0005794">
    <property type="term" value="C:Golgi apparatus"/>
    <property type="evidence" value="ECO:0007669"/>
    <property type="project" value="UniProtKB-SubCell"/>
</dbReference>
<dbReference type="InterPro" id="IPR002172">
    <property type="entry name" value="LDrepeatLR_classA_rpt"/>
</dbReference>
<evidence type="ECO:0000256" key="17">
    <source>
        <dbReference type="ARBA" id="ARBA00023157"/>
    </source>
</evidence>
<evidence type="ECO:0000256" key="7">
    <source>
        <dbReference type="ARBA" id="ARBA00007041"/>
    </source>
</evidence>
<dbReference type="PROSITE" id="PS50853">
    <property type="entry name" value="FN3"/>
    <property type="match status" value="2"/>
</dbReference>
<dbReference type="PROSITE" id="PS01209">
    <property type="entry name" value="LDLRA_1"/>
    <property type="match status" value="3"/>
</dbReference>
<accession>A0ABD0J0H6</accession>
<keyword evidence="9" id="KW-0813">Transport</keyword>
<dbReference type="Pfam" id="PF00041">
    <property type="entry name" value="fn3"/>
    <property type="match status" value="2"/>
</dbReference>
<dbReference type="InterPro" id="IPR023415">
    <property type="entry name" value="LDLR_class-A_CS"/>
</dbReference>
<dbReference type="GO" id="GO:0005789">
    <property type="term" value="C:endoplasmic reticulum membrane"/>
    <property type="evidence" value="ECO:0007669"/>
    <property type="project" value="UniProtKB-SubCell"/>
</dbReference>
<comment type="similarity">
    <text evidence="7">Belongs to the VPS10-related sortilin family. SORL1 subfamily.</text>
</comment>
<feature type="disulfide bond" evidence="23">
    <location>
        <begin position="643"/>
        <end position="658"/>
    </location>
</feature>
<evidence type="ECO:0000256" key="22">
    <source>
        <dbReference type="ARBA" id="ARBA00032450"/>
    </source>
</evidence>
<evidence type="ECO:0000313" key="27">
    <source>
        <dbReference type="Proteomes" id="UP001519460"/>
    </source>
</evidence>
<evidence type="ECO:0000256" key="6">
    <source>
        <dbReference type="ARBA" id="ARBA00004545"/>
    </source>
</evidence>
<dbReference type="SUPFAM" id="SSF110296">
    <property type="entry name" value="Oligoxyloglucan reducing end-specific cellobiohydrolase"/>
    <property type="match status" value="1"/>
</dbReference>
<dbReference type="PANTHER" id="PTHR12106">
    <property type="entry name" value="SORTILIN RELATED"/>
    <property type="match status" value="1"/>
</dbReference>
<feature type="repeat" description="LDL-receptor class B" evidence="24">
    <location>
        <begin position="331"/>
        <end position="375"/>
    </location>
</feature>
<comment type="caution">
    <text evidence="26">The sequence shown here is derived from an EMBL/GenBank/DDBJ whole genome shotgun (WGS) entry which is preliminary data.</text>
</comment>
<dbReference type="GO" id="GO:0006897">
    <property type="term" value="P:endocytosis"/>
    <property type="evidence" value="ECO:0007669"/>
    <property type="project" value="UniProtKB-KW"/>
</dbReference>
<dbReference type="Gene3D" id="2.60.40.10">
    <property type="entry name" value="Immunoglobulins"/>
    <property type="match status" value="2"/>
</dbReference>
<feature type="disulfide bond" evidence="23">
    <location>
        <begin position="682"/>
        <end position="697"/>
    </location>
</feature>
<keyword evidence="12" id="KW-0812">Transmembrane</keyword>
<gene>
    <name evidence="26" type="ORF">BaRGS_00040343</name>
</gene>
<dbReference type="PROSITE" id="PS51120">
    <property type="entry name" value="LDLRB"/>
    <property type="match status" value="1"/>
</dbReference>
<evidence type="ECO:0000256" key="10">
    <source>
        <dbReference type="ARBA" id="ARBA00022536"/>
    </source>
</evidence>
<dbReference type="SMART" id="SM00192">
    <property type="entry name" value="LDLa"/>
    <property type="match status" value="7"/>
</dbReference>
<evidence type="ECO:0000256" key="18">
    <source>
        <dbReference type="ARBA" id="ARBA00023170"/>
    </source>
</evidence>
<dbReference type="Gene3D" id="2.120.10.30">
    <property type="entry name" value="TolB, C-terminal domain"/>
    <property type="match status" value="1"/>
</dbReference>
<evidence type="ECO:0000313" key="26">
    <source>
        <dbReference type="EMBL" id="KAK7445503.1"/>
    </source>
</evidence>
<feature type="disulfide bond" evidence="23">
    <location>
        <begin position="624"/>
        <end position="636"/>
    </location>
</feature>
<dbReference type="SUPFAM" id="SSF63825">
    <property type="entry name" value="YWTD domain"/>
    <property type="match status" value="1"/>
</dbReference>
<evidence type="ECO:0000256" key="16">
    <source>
        <dbReference type="ARBA" id="ARBA00023136"/>
    </source>
</evidence>
<dbReference type="FunFam" id="4.10.400.10:FF:000011">
    <property type="entry name" value="Low-density lipoprotein receptor-related protein 1"/>
    <property type="match status" value="1"/>
</dbReference>
<dbReference type="SUPFAM" id="SSF49265">
    <property type="entry name" value="Fibronectin type III"/>
    <property type="match status" value="2"/>
</dbReference>
<dbReference type="Pfam" id="PF15902">
    <property type="entry name" value="Sortilin-Vps10"/>
    <property type="match status" value="1"/>
</dbReference>
<dbReference type="AlphaFoldDB" id="A0ABD0J0H6"/>
<evidence type="ECO:0000256" key="8">
    <source>
        <dbReference type="ARBA" id="ARBA00013467"/>
    </source>
</evidence>
<keyword evidence="20" id="KW-0968">Cytoplasmic vesicle</keyword>
<keyword evidence="15" id="KW-0333">Golgi apparatus</keyword>
<evidence type="ECO:0000256" key="24">
    <source>
        <dbReference type="PROSITE-ProRule" id="PRU00461"/>
    </source>
</evidence>
<feature type="disulfide bond" evidence="23">
    <location>
        <begin position="584"/>
        <end position="596"/>
    </location>
</feature>
<evidence type="ECO:0000256" key="20">
    <source>
        <dbReference type="ARBA" id="ARBA00023329"/>
    </source>
</evidence>
<dbReference type="GO" id="GO:0055038">
    <property type="term" value="C:recycling endosome membrane"/>
    <property type="evidence" value="ECO:0007669"/>
    <property type="project" value="UniProtKB-SubCell"/>
</dbReference>
<dbReference type="PROSITE" id="PS50068">
    <property type="entry name" value="LDLRA_2"/>
    <property type="match status" value="7"/>
</dbReference>
<evidence type="ECO:0000256" key="4">
    <source>
        <dbReference type="ARBA" id="ARBA00004393"/>
    </source>
</evidence>
<evidence type="ECO:0000256" key="19">
    <source>
        <dbReference type="ARBA" id="ARBA00023180"/>
    </source>
</evidence>
<dbReference type="InterPro" id="IPR050310">
    <property type="entry name" value="VPS10-sortilin"/>
</dbReference>
<evidence type="ECO:0000256" key="12">
    <source>
        <dbReference type="ARBA" id="ARBA00022692"/>
    </source>
</evidence>
<comment type="subcellular location">
    <subcellularLocation>
        <location evidence="3">Cytoplasmic vesicle</location>
        <location evidence="3">Secretory vesicle membrane</location>
        <topology evidence="3">Single-pass type I membrane protein</topology>
    </subcellularLocation>
    <subcellularLocation>
        <location evidence="2">Early endosome membrane</location>
        <topology evidence="2">Single-pass type I membrane protein</topology>
    </subcellularLocation>
    <subcellularLocation>
        <location evidence="1">Endoplasmic reticulum membrane</location>
        <topology evidence="1">Single-pass type I membrane protein</topology>
    </subcellularLocation>
    <subcellularLocation>
        <location evidence="6">Endosome</location>
        <location evidence="6">Multivesicular body membrane</location>
        <topology evidence="6">Single-pass type I membrane protein</topology>
    </subcellularLocation>
    <subcellularLocation>
        <location evidence="4">Golgi apparatus</location>
        <location evidence="4">trans-Golgi network membrane</location>
        <topology evidence="4">Single-pass type I membrane protein</topology>
    </subcellularLocation>
    <subcellularLocation>
        <location evidence="5">Recycling endosome membrane</location>
        <topology evidence="5">Single-pass type I membrane protein</topology>
    </subcellularLocation>
</comment>
<reference evidence="26 27" key="1">
    <citation type="journal article" date="2023" name="Sci. Data">
        <title>Genome assembly of the Korean intertidal mud-creeper Batillaria attramentaria.</title>
        <authorList>
            <person name="Patra A.K."/>
            <person name="Ho P.T."/>
            <person name="Jun S."/>
            <person name="Lee S.J."/>
            <person name="Kim Y."/>
            <person name="Won Y.J."/>
        </authorList>
    </citation>
    <scope>NUCLEOTIDE SEQUENCE [LARGE SCALE GENOMIC DNA]</scope>
    <source>
        <strain evidence="26">Wonlab-2016</strain>
    </source>
</reference>
<keyword evidence="18" id="KW-0675">Receptor</keyword>
<feature type="disulfide bond" evidence="23">
    <location>
        <begin position="735"/>
        <end position="750"/>
    </location>
</feature>
<keyword evidence="14" id="KW-1133">Transmembrane helix</keyword>
<keyword evidence="27" id="KW-1185">Reference proteome</keyword>
<dbReference type="InterPro" id="IPR036116">
    <property type="entry name" value="FN3_sf"/>
</dbReference>
<keyword evidence="11" id="KW-0254">Endocytosis</keyword>
<feature type="disulfide bond" evidence="23">
    <location>
        <begin position="967"/>
        <end position="982"/>
    </location>
</feature>
<feature type="domain" description="Fibronectin type-III" evidence="25">
    <location>
        <begin position="1169"/>
        <end position="1255"/>
    </location>
</feature>
<dbReference type="Pfam" id="PF00057">
    <property type="entry name" value="Ldl_recept_a"/>
    <property type="match status" value="5"/>
</dbReference>
<evidence type="ECO:0000256" key="9">
    <source>
        <dbReference type="ARBA" id="ARBA00022448"/>
    </source>
</evidence>
<evidence type="ECO:0000256" key="21">
    <source>
        <dbReference type="ARBA" id="ARBA00029896"/>
    </source>
</evidence>
<dbReference type="SMART" id="SM00135">
    <property type="entry name" value="LY"/>
    <property type="match status" value="4"/>
</dbReference>
<evidence type="ECO:0000256" key="3">
    <source>
        <dbReference type="ARBA" id="ARBA00004212"/>
    </source>
</evidence>
<dbReference type="InterPro" id="IPR013783">
    <property type="entry name" value="Ig-like_fold"/>
</dbReference>